<dbReference type="OrthoDB" id="5275938at2759"/>
<sequence>MPRYIPRFAWCRTRELFGGRRRINSQVATPTKVERFGQSTGSDVLLLVGKGGDRFMCILAESILRQLGPYWQGILSADAKRAKRLTQLMSGVSSGKRLRTVNLQDDHPAAIRLVLLIATHQYKKVPKKIDFLDIVRLTETADRYGLQSLLTVLTSPGYEHWLFIADQFGFEEEYEGLAKFLALNCKVDASGKQLLAPGSSVSLEEVLSRDLLSTLSPKV</sequence>
<name>A0A9P4TKL9_CURKU</name>
<dbReference type="EMBL" id="SWKU01000003">
    <property type="protein sequence ID" value="KAF3008925.1"/>
    <property type="molecule type" value="Genomic_DNA"/>
</dbReference>
<accession>A0A9P4TKL9</accession>
<dbReference type="Proteomes" id="UP000801428">
    <property type="component" value="Unassembled WGS sequence"/>
</dbReference>
<evidence type="ECO:0000313" key="1">
    <source>
        <dbReference type="EMBL" id="KAF3008925.1"/>
    </source>
</evidence>
<keyword evidence="2" id="KW-1185">Reference proteome</keyword>
<reference evidence="1" key="1">
    <citation type="submission" date="2019-04" db="EMBL/GenBank/DDBJ databases">
        <title>Sequencing of skin fungus with MAO and IRED activity.</title>
        <authorList>
            <person name="Marsaioli A.J."/>
            <person name="Bonatto J.M.C."/>
            <person name="Reis Junior O."/>
        </authorList>
    </citation>
    <scope>NUCLEOTIDE SEQUENCE</scope>
    <source>
        <strain evidence="1">30M1</strain>
    </source>
</reference>
<comment type="caution">
    <text evidence="1">The sequence shown here is derived from an EMBL/GenBank/DDBJ whole genome shotgun (WGS) entry which is preliminary data.</text>
</comment>
<protein>
    <submittedName>
        <fullName evidence="1">Uncharacterized protein</fullName>
    </submittedName>
</protein>
<organism evidence="1 2">
    <name type="scientific">Curvularia kusanoi</name>
    <name type="common">Cochliobolus kusanoi</name>
    <dbReference type="NCBI Taxonomy" id="90978"/>
    <lineage>
        <taxon>Eukaryota</taxon>
        <taxon>Fungi</taxon>
        <taxon>Dikarya</taxon>
        <taxon>Ascomycota</taxon>
        <taxon>Pezizomycotina</taxon>
        <taxon>Dothideomycetes</taxon>
        <taxon>Pleosporomycetidae</taxon>
        <taxon>Pleosporales</taxon>
        <taxon>Pleosporineae</taxon>
        <taxon>Pleosporaceae</taxon>
        <taxon>Curvularia</taxon>
    </lineage>
</organism>
<proteinExistence type="predicted"/>
<evidence type="ECO:0000313" key="2">
    <source>
        <dbReference type="Proteomes" id="UP000801428"/>
    </source>
</evidence>
<dbReference type="AlphaFoldDB" id="A0A9P4TKL9"/>
<gene>
    <name evidence="1" type="ORF">E8E13_011302</name>
</gene>